<organism evidence="1">
    <name type="scientific">marine sediment metagenome</name>
    <dbReference type="NCBI Taxonomy" id="412755"/>
    <lineage>
        <taxon>unclassified sequences</taxon>
        <taxon>metagenomes</taxon>
        <taxon>ecological metagenomes</taxon>
    </lineage>
</organism>
<protein>
    <submittedName>
        <fullName evidence="1">Uncharacterized protein</fullName>
    </submittedName>
</protein>
<gene>
    <name evidence="1" type="ORF">LCGC14_1751250</name>
</gene>
<dbReference type="AlphaFoldDB" id="A0A0F9JIV2"/>
<sequence length="60" mass="7106">MMIRSCEDVKTLDEFAEWITFRANVLRMGLDETAEMLCWDSGNLICPELFEDLFEKETLR</sequence>
<comment type="caution">
    <text evidence="1">The sequence shown here is derived from an EMBL/GenBank/DDBJ whole genome shotgun (WGS) entry which is preliminary data.</text>
</comment>
<dbReference type="EMBL" id="LAZR01016156">
    <property type="protein sequence ID" value="KKM05716.1"/>
    <property type="molecule type" value="Genomic_DNA"/>
</dbReference>
<evidence type="ECO:0000313" key="1">
    <source>
        <dbReference type="EMBL" id="KKM05716.1"/>
    </source>
</evidence>
<name>A0A0F9JIV2_9ZZZZ</name>
<reference evidence="1" key="1">
    <citation type="journal article" date="2015" name="Nature">
        <title>Complex archaea that bridge the gap between prokaryotes and eukaryotes.</title>
        <authorList>
            <person name="Spang A."/>
            <person name="Saw J.H."/>
            <person name="Jorgensen S.L."/>
            <person name="Zaremba-Niedzwiedzka K."/>
            <person name="Martijn J."/>
            <person name="Lind A.E."/>
            <person name="van Eijk R."/>
            <person name="Schleper C."/>
            <person name="Guy L."/>
            <person name="Ettema T.J."/>
        </authorList>
    </citation>
    <scope>NUCLEOTIDE SEQUENCE</scope>
</reference>
<accession>A0A0F9JIV2</accession>
<proteinExistence type="predicted"/>